<dbReference type="RefSeq" id="WP_090856231.1">
    <property type="nucleotide sequence ID" value="NZ_FNJU01000008.1"/>
</dbReference>
<dbReference type="InterPro" id="IPR013739">
    <property type="entry name" value="Beta_galactosidase_C"/>
</dbReference>
<keyword evidence="9" id="KW-0862">Zinc</keyword>
<dbReference type="PIRSF" id="PIRSF001084">
    <property type="entry name" value="B-galactosidase"/>
    <property type="match status" value="1"/>
</dbReference>
<keyword evidence="4 6" id="KW-0378">Hydrolase</keyword>
<feature type="binding site" evidence="8">
    <location>
        <position position="119"/>
    </location>
    <ligand>
        <name>substrate</name>
    </ligand>
</feature>
<feature type="domain" description="Beta-galactosidase trimerisation" evidence="11">
    <location>
        <begin position="411"/>
        <end position="616"/>
    </location>
</feature>
<feature type="binding site" evidence="9">
    <location>
        <position position="123"/>
    </location>
    <ligand>
        <name>Zn(2+)</name>
        <dbReference type="ChEBI" id="CHEBI:29105"/>
    </ligand>
</feature>
<dbReference type="GO" id="GO:0009341">
    <property type="term" value="C:beta-galactosidase complex"/>
    <property type="evidence" value="ECO:0007669"/>
    <property type="project" value="InterPro"/>
</dbReference>
<keyword evidence="14" id="KW-1185">Reference proteome</keyword>
<dbReference type="GO" id="GO:0006012">
    <property type="term" value="P:galactose metabolic process"/>
    <property type="evidence" value="ECO:0007669"/>
    <property type="project" value="InterPro"/>
</dbReference>
<feature type="binding site" evidence="9">
    <location>
        <position position="163"/>
    </location>
    <ligand>
        <name>Zn(2+)</name>
        <dbReference type="ChEBI" id="CHEBI:29105"/>
    </ligand>
</feature>
<gene>
    <name evidence="13" type="ORF">SAMN05216565_10872</name>
</gene>
<evidence type="ECO:0000256" key="2">
    <source>
        <dbReference type="ARBA" id="ARBA00005940"/>
    </source>
</evidence>
<dbReference type="GO" id="GO:0046872">
    <property type="term" value="F:metal ion binding"/>
    <property type="evidence" value="ECO:0007669"/>
    <property type="project" value="UniProtKB-KW"/>
</dbReference>
<dbReference type="InterPro" id="IPR013529">
    <property type="entry name" value="Glyco_hydro_42_N"/>
</dbReference>
<evidence type="ECO:0000256" key="4">
    <source>
        <dbReference type="ARBA" id="ARBA00022801"/>
    </source>
</evidence>
<dbReference type="CDD" id="cd03143">
    <property type="entry name" value="A4_beta-galactosidase_middle_domain"/>
    <property type="match status" value="1"/>
</dbReference>
<evidence type="ECO:0000256" key="8">
    <source>
        <dbReference type="PIRSR" id="PIRSR001084-2"/>
    </source>
</evidence>
<dbReference type="Proteomes" id="UP000199159">
    <property type="component" value="Unassembled WGS sequence"/>
</dbReference>
<reference evidence="14" key="1">
    <citation type="submission" date="2016-10" db="EMBL/GenBank/DDBJ databases">
        <authorList>
            <person name="Varghese N."/>
            <person name="Submissions S."/>
        </authorList>
    </citation>
    <scope>NUCLEOTIDE SEQUENCE [LARGE SCALE GENOMIC DNA]</scope>
    <source>
        <strain evidence="14">IBRC-M10078</strain>
    </source>
</reference>
<dbReference type="EMBL" id="FNJU01000008">
    <property type="protein sequence ID" value="SDP83379.1"/>
    <property type="molecule type" value="Genomic_DNA"/>
</dbReference>
<feature type="binding site" evidence="8">
    <location>
        <position position="330"/>
    </location>
    <ligand>
        <name>substrate</name>
    </ligand>
</feature>
<comment type="catalytic activity">
    <reaction evidence="1 6">
        <text>Hydrolysis of terminal non-reducing beta-D-galactose residues in beta-D-galactosides.</text>
        <dbReference type="EC" id="3.2.1.23"/>
    </reaction>
</comment>
<evidence type="ECO:0000256" key="7">
    <source>
        <dbReference type="PIRSR" id="PIRSR001084-1"/>
    </source>
</evidence>
<evidence type="ECO:0000313" key="14">
    <source>
        <dbReference type="Proteomes" id="UP000199159"/>
    </source>
</evidence>
<dbReference type="SUPFAM" id="SSF52317">
    <property type="entry name" value="Class I glutamine amidotransferase-like"/>
    <property type="match status" value="1"/>
</dbReference>
<accession>A0A1H0VXX8</accession>
<feature type="domain" description="Glycoside hydrolase family 42 N-terminal" evidence="10">
    <location>
        <begin position="20"/>
        <end position="400"/>
    </location>
</feature>
<evidence type="ECO:0000256" key="6">
    <source>
        <dbReference type="PIRNR" id="PIRNR001084"/>
    </source>
</evidence>
<evidence type="ECO:0000259" key="11">
    <source>
        <dbReference type="Pfam" id="PF08532"/>
    </source>
</evidence>
<keyword evidence="9" id="KW-0479">Metal-binding</keyword>
<dbReference type="Gene3D" id="3.40.50.880">
    <property type="match status" value="1"/>
</dbReference>
<feature type="binding site" evidence="8">
    <location>
        <position position="157"/>
    </location>
    <ligand>
        <name>substrate</name>
    </ligand>
</feature>
<evidence type="ECO:0000256" key="3">
    <source>
        <dbReference type="ARBA" id="ARBA00012756"/>
    </source>
</evidence>
<dbReference type="InterPro" id="IPR029062">
    <property type="entry name" value="Class_I_gatase-like"/>
</dbReference>
<dbReference type="Pfam" id="PF02449">
    <property type="entry name" value="Glyco_hydro_42"/>
    <property type="match status" value="1"/>
</dbReference>
<evidence type="ECO:0000259" key="10">
    <source>
        <dbReference type="Pfam" id="PF02449"/>
    </source>
</evidence>
<sequence length="689" mass="79391">MSNLNKSHVTKADFMLHGGDYNPDQWLDRPDILADDIKLMQLANTNTFSVGIFAWSALEPEEGIYHFEWLDSIIDNIYKIDGRVILATPSGARPAWMSQKYPEVLRVNASRVKQHHGGRHNHCFTSDVYRDKTQTINRLLAERYGNHPAILMWHISNEYGGECHCDKCQCAFREWLKERYNHSLKELNDAWWGPFWSHTISDWSQVESPSPIGESMVHGLNLDWRRFITDQTISFYKNEIVPLRELTPEIPITTNFMADTHDLIPFQALDYSKFAKHLDVISWDAYPAWHNDWESTTELASKVGFINDLYRSLKQQPFLLMESTPSLVNWHNVNKAKRPGMHLLSSMQMISHGSDSVLYFQWRKSRGSSEKFHGAVVDHDNSTENRVFKDVAIVGETLGKLSEVIGTNRPADVAVLYDWESNWALNDAQGFGLKTKLYPQTLQKHYKAFWEKDIPVDVITKEQDFSSYKLLIVPMLYLVSEETIARLKTYVASGGTLIMTYISGLVNEHDLTYLGGWHKDLQEIFGMKPVETDTLYPKDKNSVKYKGETYVLKDYATIIEVDSANVEAVYEDDFYAESPAVTSNKYKNGNAYYIGGRLEHSFQQAFYQKLMNELTLEPVAKIKHGQGVSVQVRQSPESDYMFVMNFTEEKQPVVFDSVVKDLLTGEELHGEVTFEEYGVRIVEKRRNNK</sequence>
<organism evidence="13 14">
    <name type="scientific">Litchfieldia salsa</name>
    <dbReference type="NCBI Taxonomy" id="930152"/>
    <lineage>
        <taxon>Bacteria</taxon>
        <taxon>Bacillati</taxon>
        <taxon>Bacillota</taxon>
        <taxon>Bacilli</taxon>
        <taxon>Bacillales</taxon>
        <taxon>Bacillaceae</taxon>
        <taxon>Litchfieldia</taxon>
    </lineage>
</organism>
<dbReference type="OrthoDB" id="9800974at2"/>
<protein>
    <recommendedName>
        <fullName evidence="3 6">Beta-galactosidase</fullName>
        <shortName evidence="6">Beta-gal</shortName>
        <ecNumber evidence="3 6">3.2.1.23</ecNumber>
    </recommendedName>
</protein>
<dbReference type="PANTHER" id="PTHR36447">
    <property type="entry name" value="BETA-GALACTOSIDASE GANA"/>
    <property type="match status" value="1"/>
</dbReference>
<feature type="active site" description="Nucleophile" evidence="7">
    <location>
        <position position="322"/>
    </location>
</feature>
<dbReference type="InterPro" id="IPR013780">
    <property type="entry name" value="Glyco_hydro_b"/>
</dbReference>
<feature type="active site" description="Proton donor" evidence="7">
    <location>
        <position position="158"/>
    </location>
</feature>
<proteinExistence type="inferred from homology"/>
<dbReference type="EC" id="3.2.1.23" evidence="3 6"/>
<feature type="binding site" evidence="9">
    <location>
        <position position="165"/>
    </location>
    <ligand>
        <name>Zn(2+)</name>
        <dbReference type="ChEBI" id="CHEBI:29105"/>
    </ligand>
</feature>
<dbReference type="Gene3D" id="2.60.40.1180">
    <property type="entry name" value="Golgi alpha-mannosidase II"/>
    <property type="match status" value="1"/>
</dbReference>
<dbReference type="Pfam" id="PF08533">
    <property type="entry name" value="Glyco_hydro_42C"/>
    <property type="match status" value="1"/>
</dbReference>
<evidence type="ECO:0000256" key="5">
    <source>
        <dbReference type="ARBA" id="ARBA00023295"/>
    </source>
</evidence>
<dbReference type="STRING" id="930152.SAMN05216565_10872"/>
<evidence type="ECO:0000259" key="12">
    <source>
        <dbReference type="Pfam" id="PF08533"/>
    </source>
</evidence>
<feature type="domain" description="Beta-galactosidase C-terminal" evidence="12">
    <location>
        <begin position="627"/>
        <end position="684"/>
    </location>
</feature>
<evidence type="ECO:0000256" key="9">
    <source>
        <dbReference type="PIRSR" id="PIRSR001084-3"/>
    </source>
</evidence>
<dbReference type="InterPro" id="IPR003476">
    <property type="entry name" value="Glyco_hydro_42"/>
</dbReference>
<comment type="similarity">
    <text evidence="2 6">Belongs to the glycosyl hydrolase 42 family.</text>
</comment>
<dbReference type="PANTHER" id="PTHR36447:SF1">
    <property type="entry name" value="BETA-GALACTOSIDASE GANA"/>
    <property type="match status" value="1"/>
</dbReference>
<dbReference type="Pfam" id="PF08532">
    <property type="entry name" value="Glyco_hydro_42M"/>
    <property type="match status" value="1"/>
</dbReference>
<evidence type="ECO:0000256" key="1">
    <source>
        <dbReference type="ARBA" id="ARBA00001412"/>
    </source>
</evidence>
<dbReference type="SUPFAM" id="SSF51445">
    <property type="entry name" value="(Trans)glycosidases"/>
    <property type="match status" value="1"/>
</dbReference>
<evidence type="ECO:0000313" key="13">
    <source>
        <dbReference type="EMBL" id="SDP83379.1"/>
    </source>
</evidence>
<keyword evidence="5 6" id="KW-0326">Glycosidase</keyword>
<dbReference type="Gene3D" id="3.20.20.80">
    <property type="entry name" value="Glycosidases"/>
    <property type="match status" value="1"/>
</dbReference>
<dbReference type="AlphaFoldDB" id="A0A1H0VXX8"/>
<name>A0A1H0VXX8_9BACI</name>
<feature type="binding site" evidence="9">
    <location>
        <position position="168"/>
    </location>
    <ligand>
        <name>Zn(2+)</name>
        <dbReference type="ChEBI" id="CHEBI:29105"/>
    </ligand>
</feature>
<dbReference type="InterPro" id="IPR013738">
    <property type="entry name" value="Beta_galactosidase_Trimer"/>
</dbReference>
<dbReference type="InterPro" id="IPR017853">
    <property type="entry name" value="GH"/>
</dbReference>
<dbReference type="GO" id="GO:0004565">
    <property type="term" value="F:beta-galactosidase activity"/>
    <property type="evidence" value="ECO:0007669"/>
    <property type="project" value="UniProtKB-EC"/>
</dbReference>